<dbReference type="Proteomes" id="UP001165074">
    <property type="component" value="Unassembled WGS sequence"/>
</dbReference>
<proteinExistence type="predicted"/>
<dbReference type="EMBL" id="BSTK01000009">
    <property type="protein sequence ID" value="GLY87743.1"/>
    <property type="molecule type" value="Genomic_DNA"/>
</dbReference>
<evidence type="ECO:0000313" key="1">
    <source>
        <dbReference type="EMBL" id="GLY87743.1"/>
    </source>
</evidence>
<comment type="caution">
    <text evidence="1">The sequence shown here is derived from an EMBL/GenBank/DDBJ whole genome shotgun (WGS) entry which is preliminary data.</text>
</comment>
<organism evidence="1 2">
    <name type="scientific">Actinoallomurus iriomotensis</name>
    <dbReference type="NCBI Taxonomy" id="478107"/>
    <lineage>
        <taxon>Bacteria</taxon>
        <taxon>Bacillati</taxon>
        <taxon>Actinomycetota</taxon>
        <taxon>Actinomycetes</taxon>
        <taxon>Streptosporangiales</taxon>
        <taxon>Thermomonosporaceae</taxon>
        <taxon>Actinoallomurus</taxon>
    </lineage>
</organism>
<reference evidence="1" key="1">
    <citation type="submission" date="2023-03" db="EMBL/GenBank/DDBJ databases">
        <title>Actinoallomurus iriomotensis NBRC 103684.</title>
        <authorList>
            <person name="Ichikawa N."/>
            <person name="Sato H."/>
            <person name="Tonouchi N."/>
        </authorList>
    </citation>
    <scope>NUCLEOTIDE SEQUENCE</scope>
    <source>
        <strain evidence="1">NBRC 103684</strain>
    </source>
</reference>
<gene>
    <name evidence="1" type="ORF">Airi02_056720</name>
</gene>
<evidence type="ECO:0000313" key="2">
    <source>
        <dbReference type="Proteomes" id="UP001165074"/>
    </source>
</evidence>
<protein>
    <submittedName>
        <fullName evidence="1">Uncharacterized protein</fullName>
    </submittedName>
</protein>
<accession>A0A9W6VWF4</accession>
<name>A0A9W6VWF4_9ACTN</name>
<sequence>MVLAAPTYPAKTGEWVRTSASRGLAVAAHIPPNCEAADALHSSVKSRHLIGAGFLRSDRSHRPFVRR</sequence>
<dbReference type="AlphaFoldDB" id="A0A9W6VWF4"/>
<keyword evidence="2" id="KW-1185">Reference proteome</keyword>